<dbReference type="AlphaFoldDB" id="K2NTJ6"/>
<accession>K2NTJ6</accession>
<organism evidence="1 2">
    <name type="scientific">Lactococcus garvieae DCC43</name>
    <dbReference type="NCBI Taxonomy" id="1231377"/>
    <lineage>
        <taxon>Bacteria</taxon>
        <taxon>Bacillati</taxon>
        <taxon>Bacillota</taxon>
        <taxon>Bacilli</taxon>
        <taxon>Lactobacillales</taxon>
        <taxon>Streptococcaceae</taxon>
        <taxon>Lactococcus</taxon>
    </lineage>
</organism>
<dbReference type="Pfam" id="PF25681">
    <property type="entry name" value="Phage_TTP_17"/>
    <property type="match status" value="1"/>
</dbReference>
<comment type="caution">
    <text evidence="1">The sequence shown here is derived from an EMBL/GenBank/DDBJ whole genome shotgun (WGS) entry which is preliminary data.</text>
</comment>
<proteinExistence type="predicted"/>
<dbReference type="InterPro" id="IPR058154">
    <property type="entry name" value="Bxb1_TTP-like"/>
</dbReference>
<dbReference type="RefSeq" id="WP_004260512.1">
    <property type="nucleotide sequence ID" value="NZ_AMQS01000030.1"/>
</dbReference>
<evidence type="ECO:0000313" key="2">
    <source>
        <dbReference type="Proteomes" id="UP000006787"/>
    </source>
</evidence>
<evidence type="ECO:0000313" key="1">
    <source>
        <dbReference type="EMBL" id="EKF50908.1"/>
    </source>
</evidence>
<dbReference type="EMBL" id="AMQS01000030">
    <property type="protein sequence ID" value="EKF50908.1"/>
    <property type="molecule type" value="Genomic_DNA"/>
</dbReference>
<sequence>MAQAENVTTAKPKIDGAIYSAPKGTTLPTDAKKILDPAFKPLGYVSEDGLTNSNSASSDSIKAWGGDTVATVQTGKEDTFSYTLIEALNINVLKEVYGDDNVSGTLETGITVKANSKELLEHPVVIDMILRDGIFKRIVIPLGKVSEVGDISYTDADAVGFELTLSALPDENGDTHIDYTINPNATPS</sequence>
<name>K2NTJ6_9LACT</name>
<dbReference type="eggNOG" id="COG5492">
    <property type="taxonomic scope" value="Bacteria"/>
</dbReference>
<dbReference type="Proteomes" id="UP000006787">
    <property type="component" value="Unassembled WGS sequence"/>
</dbReference>
<protein>
    <submittedName>
        <fullName evidence="1">Phage major tail protein</fullName>
    </submittedName>
</protein>
<dbReference type="PATRIC" id="fig|1231377.3.peg.1710"/>
<gene>
    <name evidence="1" type="ORF">C426_1731</name>
</gene>
<reference evidence="1 2" key="1">
    <citation type="journal article" date="2012" name="J. Bacteriol.">
        <title>Genome Sequence of the Bacteriocin-Producing Strain Lactococcus garvieae DCC43.</title>
        <authorList>
            <person name="Gabrielsen C."/>
            <person name="Brede D.A."/>
            <person name="Hernandez P.E."/>
            <person name="Nes I.F."/>
            <person name="Diep D.B."/>
        </authorList>
    </citation>
    <scope>NUCLEOTIDE SEQUENCE [LARGE SCALE GENOMIC DNA]</scope>
    <source>
        <strain evidence="1 2">DCC43</strain>
    </source>
</reference>